<dbReference type="AlphaFoldDB" id="A0A839SR00"/>
<organism evidence="3 4">
    <name type="scientific">Limibacillus halophilus</name>
    <dbReference type="NCBI Taxonomy" id="1579333"/>
    <lineage>
        <taxon>Bacteria</taxon>
        <taxon>Pseudomonadati</taxon>
        <taxon>Pseudomonadota</taxon>
        <taxon>Alphaproteobacteria</taxon>
        <taxon>Rhodospirillales</taxon>
        <taxon>Rhodovibrionaceae</taxon>
        <taxon>Limibacillus</taxon>
    </lineage>
</organism>
<evidence type="ECO:0000313" key="3">
    <source>
        <dbReference type="EMBL" id="MBB3064708.1"/>
    </source>
</evidence>
<keyword evidence="2" id="KW-1133">Transmembrane helix</keyword>
<name>A0A839SR00_9PROT</name>
<dbReference type="EMBL" id="JACHXA010000002">
    <property type="protein sequence ID" value="MBB3064708.1"/>
    <property type="molecule type" value="Genomic_DNA"/>
</dbReference>
<sequence>MNDRRKQNSVRQLAQSNDRSAGFTLLELLIALTLSGLILAGLGAGLRIVSSSWDRGAALAERHETIGMTQDFLRREFSRLQWLYWGAGDERRLAFEGERRRLRYIVAEPPYPDLPGLYAIELALVRAPGGGERLLRRRARFHPEERDFDDLEFTDDVVLLEDALGLQFAFAPENNGTTWRGQWSDGERLPRLVSLAPGASAGDDLFWPPLWLRPAAEIAGGCELAEAAAGVCKGPEVTETSPASDPDRAPDGGGIVEGGER</sequence>
<reference evidence="3 4" key="1">
    <citation type="submission" date="2020-08" db="EMBL/GenBank/DDBJ databases">
        <title>Genomic Encyclopedia of Type Strains, Phase III (KMG-III): the genomes of soil and plant-associated and newly described type strains.</title>
        <authorList>
            <person name="Whitman W."/>
        </authorList>
    </citation>
    <scope>NUCLEOTIDE SEQUENCE [LARGE SCALE GENOMIC DNA]</scope>
    <source>
        <strain evidence="3 4">CECT 8803</strain>
    </source>
</reference>
<keyword evidence="2" id="KW-0812">Transmembrane</keyword>
<dbReference type="PROSITE" id="PS00409">
    <property type="entry name" value="PROKAR_NTER_METHYL"/>
    <property type="match status" value="1"/>
</dbReference>
<comment type="caution">
    <text evidence="3">The sequence shown here is derived from an EMBL/GenBank/DDBJ whole genome shotgun (WGS) entry which is preliminary data.</text>
</comment>
<feature type="region of interest" description="Disordered" evidence="1">
    <location>
        <begin position="233"/>
        <end position="261"/>
    </location>
</feature>
<dbReference type="InterPro" id="IPR012902">
    <property type="entry name" value="N_methyl_site"/>
</dbReference>
<gene>
    <name evidence="3" type="ORF">FHR98_000980</name>
</gene>
<protein>
    <submittedName>
        <fullName evidence="3">General secretion pathway protein J</fullName>
    </submittedName>
</protein>
<keyword evidence="2" id="KW-0472">Membrane</keyword>
<evidence type="ECO:0000256" key="2">
    <source>
        <dbReference type="SAM" id="Phobius"/>
    </source>
</evidence>
<feature type="compositionally biased region" description="Gly residues" evidence="1">
    <location>
        <begin position="251"/>
        <end position="261"/>
    </location>
</feature>
<accession>A0A839SR00</accession>
<dbReference type="Pfam" id="PF07963">
    <property type="entry name" value="N_methyl"/>
    <property type="match status" value="1"/>
</dbReference>
<dbReference type="RefSeq" id="WP_183415507.1">
    <property type="nucleotide sequence ID" value="NZ_JACHXA010000002.1"/>
</dbReference>
<evidence type="ECO:0000313" key="4">
    <source>
        <dbReference type="Proteomes" id="UP000581135"/>
    </source>
</evidence>
<keyword evidence="4" id="KW-1185">Reference proteome</keyword>
<dbReference type="Proteomes" id="UP000581135">
    <property type="component" value="Unassembled WGS sequence"/>
</dbReference>
<evidence type="ECO:0000256" key="1">
    <source>
        <dbReference type="SAM" id="MobiDB-lite"/>
    </source>
</evidence>
<proteinExistence type="predicted"/>
<dbReference type="NCBIfam" id="TIGR02532">
    <property type="entry name" value="IV_pilin_GFxxxE"/>
    <property type="match status" value="1"/>
</dbReference>
<feature type="transmembrane region" description="Helical" evidence="2">
    <location>
        <begin position="21"/>
        <end position="46"/>
    </location>
</feature>